<protein>
    <recommendedName>
        <fullName evidence="7">Beta-xylanase</fullName>
        <ecNumber evidence="7">3.2.1.8</ecNumber>
    </recommendedName>
</protein>
<dbReference type="EC" id="3.2.1.8" evidence="7"/>
<keyword evidence="12" id="KW-1185">Reference proteome</keyword>
<evidence type="ECO:0000259" key="10">
    <source>
        <dbReference type="PROSITE" id="PS51760"/>
    </source>
</evidence>
<evidence type="ECO:0000256" key="8">
    <source>
        <dbReference type="SAM" id="SignalP"/>
    </source>
</evidence>
<feature type="chain" id="PRO_5045714122" description="Beta-xylanase" evidence="8">
    <location>
        <begin position="27"/>
        <end position="1215"/>
    </location>
</feature>
<evidence type="ECO:0000256" key="2">
    <source>
        <dbReference type="ARBA" id="ARBA00022737"/>
    </source>
</evidence>
<keyword evidence="8" id="KW-0732">Signal</keyword>
<dbReference type="SMART" id="SM00633">
    <property type="entry name" value="Glyco_10"/>
    <property type="match status" value="1"/>
</dbReference>
<dbReference type="Pfam" id="PF00331">
    <property type="entry name" value="Glyco_hydro_10"/>
    <property type="match status" value="1"/>
</dbReference>
<evidence type="ECO:0000256" key="6">
    <source>
        <dbReference type="ARBA" id="ARBA00023326"/>
    </source>
</evidence>
<reference evidence="11 12" key="1">
    <citation type="submission" date="2024-02" db="EMBL/GenBank/DDBJ databases">
        <title>Lysinimicrobium sediminis NBRC 112286.</title>
        <authorList>
            <person name="Ichikawa N."/>
            <person name="Katano-Makiyama Y."/>
            <person name="Hidaka K."/>
        </authorList>
    </citation>
    <scope>NUCLEOTIDE SEQUENCE [LARGE SCALE GENOMIC DNA]</scope>
    <source>
        <strain evidence="11 12">NBRC 112286</strain>
    </source>
</reference>
<feature type="domain" description="SLH" evidence="9">
    <location>
        <begin position="1157"/>
        <end position="1215"/>
    </location>
</feature>
<dbReference type="RefSeq" id="WP_286215785.1">
    <property type="nucleotide sequence ID" value="NZ_AP027736.1"/>
</dbReference>
<dbReference type="InterPro" id="IPR017853">
    <property type="entry name" value="GH"/>
</dbReference>
<dbReference type="InterPro" id="IPR044846">
    <property type="entry name" value="GH10"/>
</dbReference>
<dbReference type="Proteomes" id="UP001426770">
    <property type="component" value="Unassembled WGS sequence"/>
</dbReference>
<dbReference type="SUPFAM" id="SSF49344">
    <property type="entry name" value="CBD9-like"/>
    <property type="match status" value="1"/>
</dbReference>
<gene>
    <name evidence="11" type="primary">xynA</name>
    <name evidence="11" type="ORF">Lsed01_00156</name>
</gene>
<evidence type="ECO:0000256" key="4">
    <source>
        <dbReference type="ARBA" id="ARBA00023277"/>
    </source>
</evidence>
<dbReference type="PROSITE" id="PS51760">
    <property type="entry name" value="GH10_2"/>
    <property type="match status" value="1"/>
</dbReference>
<dbReference type="PANTHER" id="PTHR31490:SF90">
    <property type="entry name" value="ENDO-1,4-BETA-XYLANASE A"/>
    <property type="match status" value="1"/>
</dbReference>
<dbReference type="SUPFAM" id="SSF51445">
    <property type="entry name" value="(Trans)glycosidases"/>
    <property type="match status" value="1"/>
</dbReference>
<comment type="similarity">
    <text evidence="1 7">Belongs to the glycosyl hydrolase 10 (cellulase F) family.</text>
</comment>
<keyword evidence="4 7" id="KW-0119">Carbohydrate metabolism</keyword>
<accession>A0ABP9WD42</accession>
<evidence type="ECO:0000313" key="12">
    <source>
        <dbReference type="Proteomes" id="UP001426770"/>
    </source>
</evidence>
<dbReference type="Pfam" id="PF00395">
    <property type="entry name" value="SLH"/>
    <property type="match status" value="3"/>
</dbReference>
<proteinExistence type="inferred from homology"/>
<dbReference type="PANTHER" id="PTHR31490">
    <property type="entry name" value="GLYCOSYL HYDROLASE"/>
    <property type="match status" value="1"/>
</dbReference>
<dbReference type="PRINTS" id="PR00134">
    <property type="entry name" value="GLHYDRLASE10"/>
</dbReference>
<organism evidence="11 12">
    <name type="scientific">Demequina sediminis</name>
    <dbReference type="NCBI Taxonomy" id="1930058"/>
    <lineage>
        <taxon>Bacteria</taxon>
        <taxon>Bacillati</taxon>
        <taxon>Actinomycetota</taxon>
        <taxon>Actinomycetes</taxon>
        <taxon>Micrococcales</taxon>
        <taxon>Demequinaceae</taxon>
        <taxon>Demequina</taxon>
    </lineage>
</organism>
<dbReference type="InterPro" id="IPR001000">
    <property type="entry name" value="GH10_dom"/>
</dbReference>
<keyword evidence="3 7" id="KW-0378">Hydrolase</keyword>
<dbReference type="Gene3D" id="2.60.120.260">
    <property type="entry name" value="Galactose-binding domain-like"/>
    <property type="match status" value="2"/>
</dbReference>
<evidence type="ECO:0000313" key="11">
    <source>
        <dbReference type="EMBL" id="GAA5517747.1"/>
    </source>
</evidence>
<evidence type="ECO:0000256" key="5">
    <source>
        <dbReference type="ARBA" id="ARBA00023295"/>
    </source>
</evidence>
<dbReference type="InterPro" id="IPR001119">
    <property type="entry name" value="SLH_dom"/>
</dbReference>
<dbReference type="Gene3D" id="3.20.20.80">
    <property type="entry name" value="Glycosidases"/>
    <property type="match status" value="1"/>
</dbReference>
<evidence type="ECO:0000256" key="1">
    <source>
        <dbReference type="ARBA" id="ARBA00007495"/>
    </source>
</evidence>
<evidence type="ECO:0000256" key="3">
    <source>
        <dbReference type="ARBA" id="ARBA00022801"/>
    </source>
</evidence>
<feature type="domain" description="SLH" evidence="9">
    <location>
        <begin position="1031"/>
        <end position="1094"/>
    </location>
</feature>
<comment type="caution">
    <text evidence="11">The sequence shown here is derived from an EMBL/GenBank/DDBJ whole genome shotgun (WGS) entry which is preliminary data.</text>
</comment>
<dbReference type="InterPro" id="IPR010502">
    <property type="entry name" value="Carb-bd_dom_fam9"/>
</dbReference>
<feature type="domain" description="SLH" evidence="9">
    <location>
        <begin position="1097"/>
        <end position="1156"/>
    </location>
</feature>
<dbReference type="InterPro" id="IPR008979">
    <property type="entry name" value="Galactose-bd-like_sf"/>
</dbReference>
<dbReference type="Gene3D" id="2.60.40.1190">
    <property type="match status" value="1"/>
</dbReference>
<dbReference type="Pfam" id="PF06452">
    <property type="entry name" value="CBM9_1"/>
    <property type="match status" value="1"/>
</dbReference>
<dbReference type="Pfam" id="PF02018">
    <property type="entry name" value="CBM_4_9"/>
    <property type="match status" value="2"/>
</dbReference>
<evidence type="ECO:0000259" key="9">
    <source>
        <dbReference type="PROSITE" id="PS51272"/>
    </source>
</evidence>
<keyword evidence="5 7" id="KW-0326">Glycosidase</keyword>
<name>A0ABP9WD42_9MICO</name>
<feature type="signal peptide" evidence="8">
    <location>
        <begin position="1"/>
        <end position="26"/>
    </location>
</feature>
<keyword evidence="6 7" id="KW-0624">Polysaccharide degradation</keyword>
<dbReference type="CDD" id="cd00005">
    <property type="entry name" value="CBM9_like_1"/>
    <property type="match status" value="1"/>
</dbReference>
<dbReference type="InterPro" id="IPR003305">
    <property type="entry name" value="CenC_carb-bd"/>
</dbReference>
<dbReference type="PROSITE" id="PS51272">
    <property type="entry name" value="SLH"/>
    <property type="match status" value="3"/>
</dbReference>
<comment type="catalytic activity">
    <reaction evidence="7">
        <text>Endohydrolysis of (1-&gt;4)-beta-D-xylosidic linkages in xylans.</text>
        <dbReference type="EC" id="3.2.1.8"/>
    </reaction>
</comment>
<evidence type="ECO:0000256" key="7">
    <source>
        <dbReference type="RuleBase" id="RU361174"/>
    </source>
</evidence>
<sequence length="1215" mass="130281">MHRLHAIRPSAAIAALSLLVTLAVTASPLSVAQAATTTVSSVDFEDGTTGTWTQSGGDGSTLSVIDDDTKVASIARTADYVGLESPTGIFEPDTTYTLSMRMRLAEGTPGTTSARFVMKPDYTWIGNTSGVSAEAWTTVTGQFTVPAGADPATLSAYIGTGNLSGGATAYTYLVDDILVTTTEDTGDGITVVLSTGFEDGLDGWIAREVEAGSHSVATTTDDAHEGVQSAAVTARTSQGSGIGFPITDELTAGVTYDVTAWVRFGEGQTTDDIVLSLARTTDGTTSYDNLLTFTGVSNSGWTEVSGSFTPSSFDTALLYFETAWDGGATGNTSDFYVDDIEVRTAAPALIQDLTPIKDTVPFPMGVAIDSRETVGASAELTLRHFGQITAENYMKPEAWYNAAGEWSPNASEIGAVMDFARDNGLDVYGHVLVWHSQTPAFFFQHEDGTPLTTSEEDKQILRDRMREHIFNVAEYLSTGWGEFGGDNPVTAFDVVNEVIDDSAAYADGMRRSEWYRILGEEFVDLAFQYADEAFNETYADASADRPVTLFINDYNTEQAGKRGRYLALIDRLLDRGAPVDGIGHQFHVSLAMPVENLEQAIVDASELGLIQAVTEFDVTTGVPESQAKFIDQGYYFRDAFDVFRAYASEMFSVTVWGLIDSRSWRDSSGGPLVFDDALQAKYAYYGIVEPDGSEEPLPPRSRTANVFAGAVALDDSATSSPEWDRLPLHSLGSAGAFQLRWSEDALTAYVTVDDAVAEAADGVEIEVGSATYAVGRDGTGDAPAVVTERGDGYDIVVEVPLDGAAINDTLQADVRVVDGSEVSGWNTPGALGTLTLVEELSFASIPEAGDAPVIDGERDAAWDGAAVLTTDKEVSGTGGAIGTFHTLWRDQTLYMYAEIADPVVDVTGSDPWIQDSVEIYLDAGNAKNGAYRYDDTQIRINAENVVSFGTGDETFQANRVDSATSIVDGGYVVEVAISLLEYGGEGTFHGLDVQVNDAAAGARQAIRNWADPTGAGYQSTARWGVAELVPAGMPFSDVDESLEHYEAIQWMWENGLTTGFSDGTFRPYAPIGRDAIAAFLYRLEAPEGYEAPTTPVFSDVTPTSTEFYTEISWMGESGISQGFSDGTYRPLSRTSRDAMAAFLYRLAEVDGYEAPATPLFSDVTASGSEFYTEISWLAEAGISTGWSDGTFRPLRPVTRDAFAAFLYRYMEGGDS</sequence>
<dbReference type="SUPFAM" id="SSF49785">
    <property type="entry name" value="Galactose-binding domain-like"/>
    <property type="match status" value="2"/>
</dbReference>
<dbReference type="EMBL" id="BAABRR010000001">
    <property type="protein sequence ID" value="GAA5517747.1"/>
    <property type="molecule type" value="Genomic_DNA"/>
</dbReference>
<keyword evidence="2" id="KW-0677">Repeat</keyword>
<feature type="domain" description="GH10" evidence="10">
    <location>
        <begin position="350"/>
        <end position="690"/>
    </location>
</feature>